<evidence type="ECO:0000259" key="6">
    <source>
        <dbReference type="Pfam" id="PF12698"/>
    </source>
</evidence>
<keyword evidence="3 5" id="KW-1133">Transmembrane helix</keyword>
<dbReference type="GO" id="GO:0140359">
    <property type="term" value="F:ABC-type transporter activity"/>
    <property type="evidence" value="ECO:0007669"/>
    <property type="project" value="InterPro"/>
</dbReference>
<evidence type="ECO:0000256" key="3">
    <source>
        <dbReference type="ARBA" id="ARBA00022989"/>
    </source>
</evidence>
<evidence type="ECO:0000256" key="4">
    <source>
        <dbReference type="ARBA" id="ARBA00023136"/>
    </source>
</evidence>
<feature type="transmembrane region" description="Helical" evidence="5">
    <location>
        <begin position="175"/>
        <end position="197"/>
    </location>
</feature>
<dbReference type="EMBL" id="CP028858">
    <property type="protein sequence ID" value="AWB28715.1"/>
    <property type="molecule type" value="Genomic_DNA"/>
</dbReference>
<dbReference type="GO" id="GO:0016020">
    <property type="term" value="C:membrane"/>
    <property type="evidence" value="ECO:0007669"/>
    <property type="project" value="UniProtKB-SubCell"/>
</dbReference>
<name>A0A2R4X4J0_9EURY</name>
<keyword evidence="8" id="KW-1185">Reference proteome</keyword>
<evidence type="ECO:0000313" key="7">
    <source>
        <dbReference type="EMBL" id="AWB28715.1"/>
    </source>
</evidence>
<proteinExistence type="predicted"/>
<dbReference type="Proteomes" id="UP000244727">
    <property type="component" value="Chromosome"/>
</dbReference>
<feature type="transmembrane region" description="Helical" evidence="5">
    <location>
        <begin position="25"/>
        <end position="47"/>
    </location>
</feature>
<accession>A0A2R4X4J0</accession>
<feature type="transmembrane region" description="Helical" evidence="5">
    <location>
        <begin position="287"/>
        <end position="305"/>
    </location>
</feature>
<dbReference type="KEGG" id="harc:HARCEL1_11115"/>
<evidence type="ECO:0000313" key="8">
    <source>
        <dbReference type="Proteomes" id="UP000244727"/>
    </source>
</evidence>
<dbReference type="AlphaFoldDB" id="A0A2R4X4J0"/>
<feature type="transmembrane region" description="Helical" evidence="5">
    <location>
        <begin position="256"/>
        <end position="280"/>
    </location>
</feature>
<keyword evidence="4 5" id="KW-0472">Membrane</keyword>
<evidence type="ECO:0000256" key="1">
    <source>
        <dbReference type="ARBA" id="ARBA00004141"/>
    </source>
</evidence>
<reference evidence="7 8" key="1">
    <citation type="submission" date="2018-04" db="EMBL/GenBank/DDBJ databases">
        <title>Halococcoides cellulosivorans gen. nov., sp. nov., an extremely halophilic cellulose-utilizing haloarchaeon from hypersaline lakes.</title>
        <authorList>
            <person name="Sorokin D.Y."/>
            <person name="Toshchakov S.V."/>
            <person name="Samarov N.I."/>
            <person name="Korzhenkov A."/>
            <person name="Kublanov I.V."/>
        </authorList>
    </citation>
    <scope>NUCLEOTIDE SEQUENCE [LARGE SCALE GENOMIC DNA]</scope>
    <source>
        <strain evidence="7 8">HArcel1</strain>
    </source>
</reference>
<sequence length="353" mass="37556">MAAWGRRPRVRIARREIDSLGREKTIVLAILIQLFVAAFSSFLVVGLTTLYDPASTGGEQAIEAAVSGDAVEELQRAAREHDAVAISPYESESAALGALQGRVVDVALHTDIVDGRIAVTAYIPEGSVGPTVYVATVRDVLETLERQERIVRSDAIEQQVLEVPQPVESNQYYSFVYTVLVPLLMFLPPFIMGSVVVDTLSEEFERATIELLDVAPIDRRTILDGKTLGLVALAPLQAAAWLALFAVNGISVARPVALLALVTGVALALGALGGGLALAFRRRRPAQLLYSILGLALLAATAALPEHPVNTVAKLGVGSATVGTWVHLLVIVAGATVAYLVVRWWVGRASVTA</sequence>
<dbReference type="InterPro" id="IPR013525">
    <property type="entry name" value="ABC2_TM"/>
</dbReference>
<organism evidence="7 8">
    <name type="scientific">Halococcoides cellulosivorans</name>
    <dbReference type="NCBI Taxonomy" id="1679096"/>
    <lineage>
        <taxon>Archaea</taxon>
        <taxon>Methanobacteriati</taxon>
        <taxon>Methanobacteriota</taxon>
        <taxon>Stenosarchaea group</taxon>
        <taxon>Halobacteria</taxon>
        <taxon>Halobacteriales</taxon>
        <taxon>Haloarculaceae</taxon>
        <taxon>Halococcoides</taxon>
    </lineage>
</organism>
<evidence type="ECO:0000256" key="5">
    <source>
        <dbReference type="SAM" id="Phobius"/>
    </source>
</evidence>
<evidence type="ECO:0000256" key="2">
    <source>
        <dbReference type="ARBA" id="ARBA00022692"/>
    </source>
</evidence>
<dbReference type="PANTHER" id="PTHR43471">
    <property type="entry name" value="ABC TRANSPORTER PERMEASE"/>
    <property type="match status" value="1"/>
</dbReference>
<feature type="transmembrane region" description="Helical" evidence="5">
    <location>
        <begin position="228"/>
        <end position="250"/>
    </location>
</feature>
<feature type="domain" description="ABC-2 type transporter transmembrane" evidence="6">
    <location>
        <begin position="56"/>
        <end position="302"/>
    </location>
</feature>
<gene>
    <name evidence="7" type="ORF">HARCEL1_11115</name>
</gene>
<protein>
    <submittedName>
        <fullName evidence="7">ABC transporter permease</fullName>
    </submittedName>
</protein>
<feature type="transmembrane region" description="Helical" evidence="5">
    <location>
        <begin position="325"/>
        <end position="346"/>
    </location>
</feature>
<comment type="subcellular location">
    <subcellularLocation>
        <location evidence="1">Membrane</location>
        <topology evidence="1">Multi-pass membrane protein</topology>
    </subcellularLocation>
</comment>
<dbReference type="Pfam" id="PF12698">
    <property type="entry name" value="ABC2_membrane_3"/>
    <property type="match status" value="1"/>
</dbReference>
<keyword evidence="2 5" id="KW-0812">Transmembrane</keyword>